<organism evidence="1 2">
    <name type="scientific">Candidatus Beckwithbacteria bacterium RBG_13_42_9</name>
    <dbReference type="NCBI Taxonomy" id="1797457"/>
    <lineage>
        <taxon>Bacteria</taxon>
        <taxon>Candidatus Beckwithiibacteriota</taxon>
    </lineage>
</organism>
<comment type="caution">
    <text evidence="1">The sequence shown here is derived from an EMBL/GenBank/DDBJ whole genome shotgun (WGS) entry which is preliminary data.</text>
</comment>
<sequence>MAEIMKEPKIEVVTIACEPSHGPIVVDGVTYWTAIMPVDGKLCDVLTPVEGGEQIIMPFVVVKEGGK</sequence>
<dbReference type="STRING" id="1797457.A2160_04630"/>
<evidence type="ECO:0000313" key="1">
    <source>
        <dbReference type="EMBL" id="OGD62090.1"/>
    </source>
</evidence>
<dbReference type="AlphaFoldDB" id="A0A1F5E439"/>
<evidence type="ECO:0000313" key="2">
    <source>
        <dbReference type="Proteomes" id="UP000177006"/>
    </source>
</evidence>
<gene>
    <name evidence="1" type="ORF">A2160_04630</name>
</gene>
<protein>
    <submittedName>
        <fullName evidence="1">Uncharacterized protein</fullName>
    </submittedName>
</protein>
<proteinExistence type="predicted"/>
<name>A0A1F5E439_9BACT</name>
<reference evidence="1 2" key="1">
    <citation type="journal article" date="2016" name="Nat. Commun.">
        <title>Thousands of microbial genomes shed light on interconnected biogeochemical processes in an aquifer system.</title>
        <authorList>
            <person name="Anantharaman K."/>
            <person name="Brown C.T."/>
            <person name="Hug L.A."/>
            <person name="Sharon I."/>
            <person name="Castelle C.J."/>
            <person name="Probst A.J."/>
            <person name="Thomas B.C."/>
            <person name="Singh A."/>
            <person name="Wilkins M.J."/>
            <person name="Karaoz U."/>
            <person name="Brodie E.L."/>
            <person name="Williams K.H."/>
            <person name="Hubbard S.S."/>
            <person name="Banfield J.F."/>
        </authorList>
    </citation>
    <scope>NUCLEOTIDE SEQUENCE [LARGE SCALE GENOMIC DNA]</scope>
</reference>
<dbReference type="EMBL" id="MEZK01000026">
    <property type="protein sequence ID" value="OGD62090.1"/>
    <property type="molecule type" value="Genomic_DNA"/>
</dbReference>
<accession>A0A1F5E439</accession>
<dbReference type="Proteomes" id="UP000177006">
    <property type="component" value="Unassembled WGS sequence"/>
</dbReference>